<accession>A0A2G8KP96</accession>
<name>A0A2G8KP96_STIJA</name>
<protein>
    <submittedName>
        <fullName evidence="2">Uncharacterized protein</fullName>
    </submittedName>
</protein>
<proteinExistence type="predicted"/>
<reference evidence="2 3" key="1">
    <citation type="journal article" date="2017" name="PLoS Biol.">
        <title>The sea cucumber genome provides insights into morphological evolution and visceral regeneration.</title>
        <authorList>
            <person name="Zhang X."/>
            <person name="Sun L."/>
            <person name="Yuan J."/>
            <person name="Sun Y."/>
            <person name="Gao Y."/>
            <person name="Zhang L."/>
            <person name="Li S."/>
            <person name="Dai H."/>
            <person name="Hamel J.F."/>
            <person name="Liu C."/>
            <person name="Yu Y."/>
            <person name="Liu S."/>
            <person name="Lin W."/>
            <person name="Guo K."/>
            <person name="Jin S."/>
            <person name="Xu P."/>
            <person name="Storey K.B."/>
            <person name="Huan P."/>
            <person name="Zhang T."/>
            <person name="Zhou Y."/>
            <person name="Zhang J."/>
            <person name="Lin C."/>
            <person name="Li X."/>
            <person name="Xing L."/>
            <person name="Huo D."/>
            <person name="Sun M."/>
            <person name="Wang L."/>
            <person name="Mercier A."/>
            <person name="Li F."/>
            <person name="Yang H."/>
            <person name="Xiang J."/>
        </authorList>
    </citation>
    <scope>NUCLEOTIDE SEQUENCE [LARGE SCALE GENOMIC DNA]</scope>
    <source>
        <strain evidence="2">Shaxun</strain>
        <tissue evidence="2">Muscle</tissue>
    </source>
</reference>
<dbReference type="Proteomes" id="UP000230750">
    <property type="component" value="Unassembled WGS sequence"/>
</dbReference>
<sequence length="121" mass="13684">MNLWNPKKQTIVQFATTSSFQPVPYRAEPCQECVSLRTCLNNEFRNFDRDLLKRVTPVVYDAPPSLSVINTEKRIHRQERARSSWKKGKTLSVASMDVSSSSSDETSSQVNSEKSNSLNGD</sequence>
<feature type="compositionally biased region" description="Low complexity" evidence="1">
    <location>
        <begin position="92"/>
        <end position="112"/>
    </location>
</feature>
<feature type="region of interest" description="Disordered" evidence="1">
    <location>
        <begin position="77"/>
        <end position="121"/>
    </location>
</feature>
<evidence type="ECO:0000313" key="2">
    <source>
        <dbReference type="EMBL" id="PIK49834.1"/>
    </source>
</evidence>
<dbReference type="EMBL" id="MRZV01000445">
    <property type="protein sequence ID" value="PIK49834.1"/>
    <property type="molecule type" value="Genomic_DNA"/>
</dbReference>
<keyword evidence="3" id="KW-1185">Reference proteome</keyword>
<dbReference type="AlphaFoldDB" id="A0A2G8KP96"/>
<organism evidence="2 3">
    <name type="scientific">Stichopus japonicus</name>
    <name type="common">Sea cucumber</name>
    <dbReference type="NCBI Taxonomy" id="307972"/>
    <lineage>
        <taxon>Eukaryota</taxon>
        <taxon>Metazoa</taxon>
        <taxon>Echinodermata</taxon>
        <taxon>Eleutherozoa</taxon>
        <taxon>Echinozoa</taxon>
        <taxon>Holothuroidea</taxon>
        <taxon>Aspidochirotacea</taxon>
        <taxon>Aspidochirotida</taxon>
        <taxon>Stichopodidae</taxon>
        <taxon>Apostichopus</taxon>
    </lineage>
</organism>
<gene>
    <name evidence="2" type="ORF">BSL78_13277</name>
</gene>
<evidence type="ECO:0000256" key="1">
    <source>
        <dbReference type="SAM" id="MobiDB-lite"/>
    </source>
</evidence>
<evidence type="ECO:0000313" key="3">
    <source>
        <dbReference type="Proteomes" id="UP000230750"/>
    </source>
</evidence>
<dbReference type="OrthoDB" id="10088880at2759"/>
<feature type="compositionally biased region" description="Basic residues" evidence="1">
    <location>
        <begin position="77"/>
        <end position="89"/>
    </location>
</feature>
<comment type="caution">
    <text evidence="2">The sequence shown here is derived from an EMBL/GenBank/DDBJ whole genome shotgun (WGS) entry which is preliminary data.</text>
</comment>